<protein>
    <recommendedName>
        <fullName evidence="2">Sulfotransferase</fullName>
    </recommendedName>
</protein>
<organism evidence="1">
    <name type="scientific">hydrothermal vent metagenome</name>
    <dbReference type="NCBI Taxonomy" id="652676"/>
    <lineage>
        <taxon>unclassified sequences</taxon>
        <taxon>metagenomes</taxon>
        <taxon>ecological metagenomes</taxon>
    </lineage>
</organism>
<dbReference type="InterPro" id="IPR027417">
    <property type="entry name" value="P-loop_NTPase"/>
</dbReference>
<dbReference type="Pfam" id="PF13469">
    <property type="entry name" value="Sulfotransfer_3"/>
    <property type="match status" value="1"/>
</dbReference>
<proteinExistence type="predicted"/>
<dbReference type="Gene3D" id="3.40.50.300">
    <property type="entry name" value="P-loop containing nucleotide triphosphate hydrolases"/>
    <property type="match status" value="1"/>
</dbReference>
<gene>
    <name evidence="1" type="ORF">MNBD_CHLOROFLEXI01-615</name>
</gene>
<name>A0A3B0UV28_9ZZZZ</name>
<reference evidence="1" key="1">
    <citation type="submission" date="2018-06" db="EMBL/GenBank/DDBJ databases">
        <authorList>
            <person name="Zhirakovskaya E."/>
        </authorList>
    </citation>
    <scope>NUCLEOTIDE SEQUENCE</scope>
</reference>
<sequence length="263" mass="30478">MTVLMIAGHPRSGTTLLQTLCDLHPEMAVTNEFGCFAFLGNRYLPYARQIVDRWQRVKNKWAFDIAYADDHENLSKNNLRFALRHLYHFRKQYRGQVTAVSLEATYRAMFPYAKVVGDKWPHYLFRMEEFAQEKDLTRLVIYRDCRDVTSSFLQQARTNWSDANWIHKVDNAEKVAARWVRGIEIMEAHADKIIVLQYETLMYQPKQELQRVSQALGLDLAGFPTDMINPSSIGKYKKGLTPEELDTVMAVAGSTMERLGYAL</sequence>
<accession>A0A3B0UV28</accession>
<dbReference type="EMBL" id="UOEU01000554">
    <property type="protein sequence ID" value="VAW34841.1"/>
    <property type="molecule type" value="Genomic_DNA"/>
</dbReference>
<evidence type="ECO:0008006" key="2">
    <source>
        <dbReference type="Google" id="ProtNLM"/>
    </source>
</evidence>
<dbReference type="SUPFAM" id="SSF52540">
    <property type="entry name" value="P-loop containing nucleoside triphosphate hydrolases"/>
    <property type="match status" value="1"/>
</dbReference>
<evidence type="ECO:0000313" key="1">
    <source>
        <dbReference type="EMBL" id="VAW34841.1"/>
    </source>
</evidence>
<dbReference type="AlphaFoldDB" id="A0A3B0UV28"/>